<dbReference type="EMBL" id="AOII01000046">
    <property type="protein sequence ID" value="ELY78243.1"/>
    <property type="molecule type" value="Genomic_DNA"/>
</dbReference>
<evidence type="ECO:0000313" key="3">
    <source>
        <dbReference type="Proteomes" id="UP000011618"/>
    </source>
</evidence>
<dbReference type="AlphaFoldDB" id="L9YZ86"/>
<accession>L9YZ86</accession>
<protein>
    <recommendedName>
        <fullName evidence="1">Domain of unknown function domain-containing protein</fullName>
    </recommendedName>
</protein>
<evidence type="ECO:0000313" key="2">
    <source>
        <dbReference type="EMBL" id="ELY78243.1"/>
    </source>
</evidence>
<dbReference type="OrthoDB" id="193906at2157"/>
<dbReference type="RefSeq" id="WP_006185460.1">
    <property type="nucleotide sequence ID" value="NZ_AOII01000046.1"/>
</dbReference>
<name>L9YZ86_9EURY</name>
<dbReference type="Pfam" id="PF26404">
    <property type="entry name" value="DUF8102"/>
    <property type="match status" value="1"/>
</dbReference>
<comment type="caution">
    <text evidence="2">The sequence shown here is derived from an EMBL/GenBank/DDBJ whole genome shotgun (WGS) entry which is preliminary data.</text>
</comment>
<dbReference type="eggNOG" id="arCOG10137">
    <property type="taxonomic scope" value="Archaea"/>
</dbReference>
<feature type="domain" description="Domain of unknown function" evidence="1">
    <location>
        <begin position="42"/>
        <end position="201"/>
    </location>
</feature>
<reference evidence="2 3" key="1">
    <citation type="journal article" date="2014" name="PLoS Genet.">
        <title>Phylogenetically driven sequencing of extremely halophilic archaea reveals strategies for static and dynamic osmo-response.</title>
        <authorList>
            <person name="Becker E.A."/>
            <person name="Seitzer P.M."/>
            <person name="Tritt A."/>
            <person name="Larsen D."/>
            <person name="Krusor M."/>
            <person name="Yao A.I."/>
            <person name="Wu D."/>
            <person name="Madern D."/>
            <person name="Eisen J.A."/>
            <person name="Darling A.E."/>
            <person name="Facciotti M.T."/>
        </authorList>
    </citation>
    <scope>NUCLEOTIDE SEQUENCE [LARGE SCALE GENOMIC DNA]</scope>
    <source>
        <strain evidence="2 3">DSM 3751</strain>
    </source>
</reference>
<evidence type="ECO:0000259" key="1">
    <source>
        <dbReference type="Pfam" id="PF26404"/>
    </source>
</evidence>
<organism evidence="2 3">
    <name type="scientific">Natrinema pallidum DSM 3751</name>
    <dbReference type="NCBI Taxonomy" id="1227495"/>
    <lineage>
        <taxon>Archaea</taxon>
        <taxon>Methanobacteriati</taxon>
        <taxon>Methanobacteriota</taxon>
        <taxon>Stenosarchaea group</taxon>
        <taxon>Halobacteria</taxon>
        <taxon>Halobacteriales</taxon>
        <taxon>Natrialbaceae</taxon>
        <taxon>Natrinema</taxon>
    </lineage>
</organism>
<gene>
    <name evidence="2" type="ORF">C487_09454</name>
</gene>
<sequence>MTDDLHPNAEELQEELRELLDRDPEMGPSILAVELPDRPRGLLSTADREYLVGQREYEHPQSEANRKQDIRERIANAFQDFSILVSYLSEDEREKVFNDIGEDQYQDPLASIISFLYLGLDGDLGKLEKIIEDGIYTGANISKIGQWSGEIADVDTSINVERRPDRSEIIEKFEKGDTDQLTPAEIGILVRSGQLDADDLKELEDTSMPLPYLFENLLQSEEADIIDDPRE</sequence>
<dbReference type="Proteomes" id="UP000011618">
    <property type="component" value="Unassembled WGS sequence"/>
</dbReference>
<proteinExistence type="predicted"/>
<dbReference type="InterPro" id="IPR058415">
    <property type="entry name" value="DUF8102"/>
</dbReference>